<dbReference type="InterPro" id="IPR051340">
    <property type="entry name" value="Haloalkane_dehalogenase"/>
</dbReference>
<dbReference type="GO" id="GO:0004301">
    <property type="term" value="F:epoxide hydrolase activity"/>
    <property type="evidence" value="ECO:0007669"/>
    <property type="project" value="TreeGrafter"/>
</dbReference>
<protein>
    <submittedName>
        <fullName evidence="2">Haloalkane dehalogenase</fullName>
        <ecNumber evidence="2">3.8.1.5</ecNumber>
    </submittedName>
</protein>
<dbReference type="EC" id="3.8.1.5" evidence="2"/>
<keyword evidence="2" id="KW-0378">Hydrolase</keyword>
<dbReference type="InParanoid" id="A0A517S7B3"/>
<evidence type="ECO:0000259" key="1">
    <source>
        <dbReference type="Pfam" id="PF00561"/>
    </source>
</evidence>
<dbReference type="RefSeq" id="WP_145025905.1">
    <property type="nucleotide sequence ID" value="NZ_CP036271.1"/>
</dbReference>
<reference evidence="2 3" key="1">
    <citation type="submission" date="2019-02" db="EMBL/GenBank/DDBJ databases">
        <title>Deep-cultivation of Planctomycetes and their phenomic and genomic characterization uncovers novel biology.</title>
        <authorList>
            <person name="Wiegand S."/>
            <person name="Jogler M."/>
            <person name="Boedeker C."/>
            <person name="Pinto D."/>
            <person name="Vollmers J."/>
            <person name="Rivas-Marin E."/>
            <person name="Kohn T."/>
            <person name="Peeters S.H."/>
            <person name="Heuer A."/>
            <person name="Rast P."/>
            <person name="Oberbeckmann S."/>
            <person name="Bunk B."/>
            <person name="Jeske O."/>
            <person name="Meyerdierks A."/>
            <person name="Storesund J.E."/>
            <person name="Kallscheuer N."/>
            <person name="Luecker S."/>
            <person name="Lage O.M."/>
            <person name="Pohl T."/>
            <person name="Merkel B.J."/>
            <person name="Hornburger P."/>
            <person name="Mueller R.-W."/>
            <person name="Bruemmer F."/>
            <person name="Labrenz M."/>
            <person name="Spormann A.M."/>
            <person name="Op den Camp H."/>
            <person name="Overmann J."/>
            <person name="Amann R."/>
            <person name="Jetten M.S.M."/>
            <person name="Mascher T."/>
            <person name="Medema M.H."/>
            <person name="Devos D.P."/>
            <person name="Kaster A.-K."/>
            <person name="Ovreas L."/>
            <person name="Rohde M."/>
            <person name="Galperin M.Y."/>
            <person name="Jogler C."/>
        </authorList>
    </citation>
    <scope>NUCLEOTIDE SEQUENCE [LARGE SCALE GENOMIC DNA]</scope>
    <source>
        <strain evidence="2 3">Pan44</strain>
    </source>
</reference>
<dbReference type="Proteomes" id="UP000315700">
    <property type="component" value="Chromosome"/>
</dbReference>
<dbReference type="InterPro" id="IPR000073">
    <property type="entry name" value="AB_hydrolase_1"/>
</dbReference>
<dbReference type="SUPFAM" id="SSF53474">
    <property type="entry name" value="alpha/beta-Hydrolases"/>
    <property type="match status" value="1"/>
</dbReference>
<name>A0A517S7B3_9PLAN</name>
<evidence type="ECO:0000313" key="2">
    <source>
        <dbReference type="EMBL" id="QDT52007.1"/>
    </source>
</evidence>
<feature type="domain" description="AB hydrolase-1" evidence="1">
    <location>
        <begin position="27"/>
        <end position="268"/>
    </location>
</feature>
<proteinExistence type="predicted"/>
<dbReference type="PANTHER" id="PTHR42977">
    <property type="entry name" value="HYDROLASE-RELATED"/>
    <property type="match status" value="1"/>
</dbReference>
<dbReference type="Gene3D" id="3.40.50.1820">
    <property type="entry name" value="alpha/beta hydrolase"/>
    <property type="match status" value="1"/>
</dbReference>
<keyword evidence="3" id="KW-1185">Reference proteome</keyword>
<dbReference type="AlphaFoldDB" id="A0A517S7B3"/>
<dbReference type="Pfam" id="PF00561">
    <property type="entry name" value="Abhydrolase_1"/>
    <property type="match status" value="1"/>
</dbReference>
<sequence length="289" mass="32724">MSEPELMGIEIEGARLAVRLAGEREKPALLLLHGSPSSCRSFRSVIDPLARDCFVIAPDLPGYGQSEPIDRPSFARYADVIEALLARLEVDSFYLYLHDFGAAVGFYLATRAPQRIRGLIIQNGNAHESGLGPAWATTRSFWDEPTPEHEAEAITHLNFEGTRKVYVAGVPADIVARMDPRQWEEDWRIMSLPGRCEKERALVLDYRNHVARFAEIADYLKQWQPPALLLWARHDIFFEIDEVLSWMKALPRMEAHILDAGHKLLETHSAECAVLMSALIRRVEGTLQR</sequence>
<dbReference type="KEGG" id="ccos:Pan44_00130"/>
<organism evidence="2 3">
    <name type="scientific">Caulifigura coniformis</name>
    <dbReference type="NCBI Taxonomy" id="2527983"/>
    <lineage>
        <taxon>Bacteria</taxon>
        <taxon>Pseudomonadati</taxon>
        <taxon>Planctomycetota</taxon>
        <taxon>Planctomycetia</taxon>
        <taxon>Planctomycetales</taxon>
        <taxon>Planctomycetaceae</taxon>
        <taxon>Caulifigura</taxon>
    </lineage>
</organism>
<dbReference type="EMBL" id="CP036271">
    <property type="protein sequence ID" value="QDT52007.1"/>
    <property type="molecule type" value="Genomic_DNA"/>
</dbReference>
<accession>A0A517S7B3</accession>
<dbReference type="InterPro" id="IPR029058">
    <property type="entry name" value="AB_hydrolase_fold"/>
</dbReference>
<gene>
    <name evidence="2" type="primary">dhaAF</name>
    <name evidence="2" type="ORF">Pan44_00130</name>
</gene>
<evidence type="ECO:0000313" key="3">
    <source>
        <dbReference type="Proteomes" id="UP000315700"/>
    </source>
</evidence>
<dbReference type="PANTHER" id="PTHR42977:SF1">
    <property type="entry name" value="BLR6576 PROTEIN"/>
    <property type="match status" value="1"/>
</dbReference>
<dbReference type="OrthoDB" id="9797695at2"/>
<dbReference type="GO" id="GO:0018786">
    <property type="term" value="F:haloalkane dehalogenase activity"/>
    <property type="evidence" value="ECO:0007669"/>
    <property type="project" value="UniProtKB-EC"/>
</dbReference>